<dbReference type="EMBL" id="FCOW01000009">
    <property type="protein sequence ID" value="CVK19301.1"/>
    <property type="molecule type" value="Genomic_DNA"/>
</dbReference>
<dbReference type="Proteomes" id="UP000245702">
    <property type="component" value="Unassembled WGS sequence"/>
</dbReference>
<sequence length="300" mass="32322">MKLRITSILLLVFFIYCLVIATPALFSQAEAKPHVDTISQQVSDVFQHNALLVQLTKLQQSLNKDIAMKIKELKQQEDPLLLVSLLFMSFIYGIVHAIGPGHGKSIISSWIIAQQRKLSTVIFVSGLAAAAHALSATLIVGGTYVLLGKFATVSTQKLNVYLQIAAAILIIGMGLAMLIRLVHGRFSQSRSDLGQALPSPWESPSVVALSIGVVPCPVTSVVLIFCLTLGLIWQGLLLVLSFAAGMGISLITIAFLVWSCKEKITPKKLSGFHHVVTHVFPAIGGIFLVTIGSAILYSLL</sequence>
<proteinExistence type="inferred from homology"/>
<comment type="subcellular location">
    <subcellularLocation>
        <location evidence="2 13">Cell membrane</location>
        <topology evidence="2 13">Multi-pass membrane protein</topology>
    </subcellularLocation>
</comment>
<reference evidence="14 15" key="1">
    <citation type="submission" date="2016-01" db="EMBL/GenBank/DDBJ databases">
        <authorList>
            <person name="Brown R."/>
        </authorList>
    </citation>
    <scope>NUCLEOTIDE SEQUENCE [LARGE SCALE GENOMIC DNA]</scope>
    <source>
        <strain evidence="14">Sporomusa sphaeroides DSM 2875</strain>
    </source>
</reference>
<comment type="caution">
    <text evidence="14">The sequence shown here is derived from an EMBL/GenBank/DDBJ whole genome shotgun (WGS) entry which is preliminary data.</text>
</comment>
<keyword evidence="6" id="KW-0533">Nickel</keyword>
<accession>A0ABM9W2I8</accession>
<name>A0ABM9W2I8_9FIRM</name>
<evidence type="ECO:0000256" key="7">
    <source>
        <dbReference type="ARBA" id="ARBA00022692"/>
    </source>
</evidence>
<evidence type="ECO:0000256" key="10">
    <source>
        <dbReference type="ARBA" id="ARBA00023112"/>
    </source>
</evidence>
<feature type="transmembrane region" description="Helical" evidence="13">
    <location>
        <begin position="80"/>
        <end position="99"/>
    </location>
</feature>
<evidence type="ECO:0000256" key="9">
    <source>
        <dbReference type="ARBA" id="ARBA00023065"/>
    </source>
</evidence>
<organism evidence="14 15">
    <name type="scientific">Sporomusa sphaeroides DSM 2875</name>
    <dbReference type="NCBI Taxonomy" id="1337886"/>
    <lineage>
        <taxon>Bacteria</taxon>
        <taxon>Bacillati</taxon>
        <taxon>Bacillota</taxon>
        <taxon>Negativicutes</taxon>
        <taxon>Selenomonadales</taxon>
        <taxon>Sporomusaceae</taxon>
        <taxon>Sporomusa</taxon>
    </lineage>
</organism>
<dbReference type="InterPro" id="IPR011541">
    <property type="entry name" value="Ni/Co_transpt_high_affinity"/>
</dbReference>
<evidence type="ECO:0000313" key="14">
    <source>
        <dbReference type="EMBL" id="CVK19301.1"/>
    </source>
</evidence>
<keyword evidence="3" id="KW-0171">Cobalt transport</keyword>
<evidence type="ECO:0000256" key="1">
    <source>
        <dbReference type="ARBA" id="ARBA00002510"/>
    </source>
</evidence>
<evidence type="ECO:0000256" key="11">
    <source>
        <dbReference type="ARBA" id="ARBA00023136"/>
    </source>
</evidence>
<keyword evidence="10" id="KW-0921">Nickel transport</keyword>
<dbReference type="RefSeq" id="WP_075756725.1">
    <property type="nucleotide sequence ID" value="NZ_CP146991.1"/>
</dbReference>
<evidence type="ECO:0000256" key="4">
    <source>
        <dbReference type="ARBA" id="ARBA00022448"/>
    </source>
</evidence>
<keyword evidence="12" id="KW-0170">Cobalt</keyword>
<keyword evidence="5" id="KW-1003">Cell membrane</keyword>
<keyword evidence="7 13" id="KW-0812">Transmembrane</keyword>
<comment type="function">
    <text evidence="1">Efflux system for nickel and cobalt.</text>
</comment>
<dbReference type="InterPro" id="IPR051224">
    <property type="entry name" value="NiCoT_RcnA"/>
</dbReference>
<evidence type="ECO:0000256" key="3">
    <source>
        <dbReference type="ARBA" id="ARBA00022426"/>
    </source>
</evidence>
<keyword evidence="11 13" id="KW-0472">Membrane</keyword>
<feature type="transmembrane region" description="Helical" evidence="13">
    <location>
        <begin position="120"/>
        <end position="140"/>
    </location>
</feature>
<feature type="transmembrane region" description="Helical" evidence="13">
    <location>
        <begin position="206"/>
        <end position="232"/>
    </location>
</feature>
<evidence type="ECO:0000256" key="6">
    <source>
        <dbReference type="ARBA" id="ARBA00022596"/>
    </source>
</evidence>
<evidence type="ECO:0000256" key="12">
    <source>
        <dbReference type="ARBA" id="ARBA00023285"/>
    </source>
</evidence>
<dbReference type="PANTHER" id="PTHR40659:SF1">
    <property type="entry name" value="NICKEL_COBALT EFFLUX SYSTEM RCNA"/>
    <property type="match status" value="1"/>
</dbReference>
<evidence type="ECO:0000256" key="13">
    <source>
        <dbReference type="RuleBase" id="RU362101"/>
    </source>
</evidence>
<keyword evidence="8 13" id="KW-1133">Transmembrane helix</keyword>
<feature type="transmembrane region" description="Helical" evidence="13">
    <location>
        <begin position="160"/>
        <end position="182"/>
    </location>
</feature>
<protein>
    <recommendedName>
        <fullName evidence="13">Nickel/cobalt efflux system</fullName>
    </recommendedName>
</protein>
<feature type="transmembrane region" description="Helical" evidence="13">
    <location>
        <begin position="279"/>
        <end position="299"/>
    </location>
</feature>
<evidence type="ECO:0000313" key="15">
    <source>
        <dbReference type="Proteomes" id="UP000245702"/>
    </source>
</evidence>
<gene>
    <name evidence="14" type="ORF">SSPH_01951</name>
</gene>
<evidence type="ECO:0000256" key="5">
    <source>
        <dbReference type="ARBA" id="ARBA00022475"/>
    </source>
</evidence>
<evidence type="ECO:0000256" key="2">
    <source>
        <dbReference type="ARBA" id="ARBA00004651"/>
    </source>
</evidence>
<dbReference type="PANTHER" id="PTHR40659">
    <property type="entry name" value="NICKEL/COBALT EFFLUX SYSTEM RCNA"/>
    <property type="match status" value="1"/>
</dbReference>
<keyword evidence="9" id="KW-0406">Ion transport</keyword>
<comment type="similarity">
    <text evidence="13">Belongs to the NiCoT transporter (TC 2.A.52) family.</text>
</comment>
<dbReference type="Pfam" id="PF03824">
    <property type="entry name" value="NicO"/>
    <property type="match status" value="1"/>
</dbReference>
<keyword evidence="4 13" id="KW-0813">Transport</keyword>
<evidence type="ECO:0000256" key="8">
    <source>
        <dbReference type="ARBA" id="ARBA00022989"/>
    </source>
</evidence>
<keyword evidence="15" id="KW-1185">Reference proteome</keyword>
<feature type="transmembrane region" description="Helical" evidence="13">
    <location>
        <begin position="238"/>
        <end position="258"/>
    </location>
</feature>